<feature type="region of interest" description="Disordered" evidence="1">
    <location>
        <begin position="1"/>
        <end position="20"/>
    </location>
</feature>
<dbReference type="AlphaFoldDB" id="A0A3P3XMN7"/>
<evidence type="ECO:0000313" key="2">
    <source>
        <dbReference type="EMBL" id="SLM15569.1"/>
    </source>
</evidence>
<protein>
    <submittedName>
        <fullName evidence="2">Uncharacterized protein</fullName>
    </submittedName>
</protein>
<accession>A0A3P3XMN7</accession>
<sequence>MSEESLQGANSRDDVEQILSVDEEELPGLLEEKRRREELSRQIAFGEGL</sequence>
<organism evidence="2">
    <name type="scientific">uncultured spirochete</name>
    <dbReference type="NCBI Taxonomy" id="156406"/>
    <lineage>
        <taxon>Bacteria</taxon>
        <taxon>Pseudomonadati</taxon>
        <taxon>Spirochaetota</taxon>
        <taxon>Spirochaetia</taxon>
        <taxon>Spirochaetales</taxon>
        <taxon>environmental samples</taxon>
    </lineage>
</organism>
<proteinExistence type="predicted"/>
<feature type="compositionally biased region" description="Polar residues" evidence="1">
    <location>
        <begin position="1"/>
        <end position="10"/>
    </location>
</feature>
<gene>
    <name evidence="2" type="ORF">SPIROBIBN47_50065</name>
</gene>
<reference evidence="2" key="1">
    <citation type="submission" date="2017-02" db="EMBL/GenBank/DDBJ databases">
        <authorList>
            <person name="Regsiter A."/>
            <person name="William W."/>
        </authorList>
    </citation>
    <scope>NUCLEOTIDE SEQUENCE</scope>
    <source>
        <strain evidence="2">Bib</strain>
    </source>
</reference>
<dbReference type="EMBL" id="FWDM01000037">
    <property type="protein sequence ID" value="SLM15569.1"/>
    <property type="molecule type" value="Genomic_DNA"/>
</dbReference>
<name>A0A3P3XMN7_9SPIR</name>
<evidence type="ECO:0000256" key="1">
    <source>
        <dbReference type="SAM" id="MobiDB-lite"/>
    </source>
</evidence>